<reference evidence="2" key="2">
    <citation type="journal article" date="2023" name="BMC Genomics">
        <title>Pest status, molecular evolution, and epigenetic factors derived from the genome assembly of Frankliniella fusca, a thysanopteran phytovirus vector.</title>
        <authorList>
            <person name="Catto M.A."/>
            <person name="Labadie P.E."/>
            <person name="Jacobson A.L."/>
            <person name="Kennedy G.G."/>
            <person name="Srinivasan R."/>
            <person name="Hunt B.G."/>
        </authorList>
    </citation>
    <scope>NUCLEOTIDE SEQUENCE</scope>
    <source>
        <strain evidence="2">PL_HMW_Pooled</strain>
    </source>
</reference>
<dbReference type="EMBL" id="JAHWGI010000767">
    <property type="protein sequence ID" value="KAK3917624.1"/>
    <property type="molecule type" value="Genomic_DNA"/>
</dbReference>
<gene>
    <name evidence="2" type="ORF">KUF71_007103</name>
</gene>
<reference evidence="2" key="1">
    <citation type="submission" date="2021-07" db="EMBL/GenBank/DDBJ databases">
        <authorList>
            <person name="Catto M.A."/>
            <person name="Jacobson A."/>
            <person name="Kennedy G."/>
            <person name="Labadie P."/>
            <person name="Hunt B.G."/>
            <person name="Srinivasan R."/>
        </authorList>
    </citation>
    <scope>NUCLEOTIDE SEQUENCE</scope>
    <source>
        <strain evidence="2">PL_HMW_Pooled</strain>
        <tissue evidence="2">Head</tissue>
    </source>
</reference>
<organism evidence="2 3">
    <name type="scientific">Frankliniella fusca</name>
    <dbReference type="NCBI Taxonomy" id="407009"/>
    <lineage>
        <taxon>Eukaryota</taxon>
        <taxon>Metazoa</taxon>
        <taxon>Ecdysozoa</taxon>
        <taxon>Arthropoda</taxon>
        <taxon>Hexapoda</taxon>
        <taxon>Insecta</taxon>
        <taxon>Pterygota</taxon>
        <taxon>Neoptera</taxon>
        <taxon>Paraneoptera</taxon>
        <taxon>Thysanoptera</taxon>
        <taxon>Terebrantia</taxon>
        <taxon>Thripoidea</taxon>
        <taxon>Thripidae</taxon>
        <taxon>Frankliniella</taxon>
    </lineage>
</organism>
<accession>A0AAE1HA38</accession>
<feature type="region of interest" description="Disordered" evidence="1">
    <location>
        <begin position="112"/>
        <end position="161"/>
    </location>
</feature>
<comment type="caution">
    <text evidence="2">The sequence shown here is derived from an EMBL/GenBank/DDBJ whole genome shotgun (WGS) entry which is preliminary data.</text>
</comment>
<dbReference type="Proteomes" id="UP001219518">
    <property type="component" value="Unassembled WGS sequence"/>
</dbReference>
<name>A0AAE1HA38_9NEOP</name>
<sequence length="161" mass="17544">MKRAPGGAMGFHGDTFTSGFGDFNTMKRKRSPGESLQDNAFADDFGNFGTMKRGPAKQQDGGAGGRSSDGPHSDMFSSGFGDFNTMKRGNDTLPPVRTVKVKRSNIAEILVPGYHVQGEKPPAHQDETNNKKRRNASTDISGDTLNSPFGDFNTMRRRRQA</sequence>
<feature type="region of interest" description="Disordered" evidence="1">
    <location>
        <begin position="1"/>
        <end position="97"/>
    </location>
</feature>
<evidence type="ECO:0000313" key="2">
    <source>
        <dbReference type="EMBL" id="KAK3917624.1"/>
    </source>
</evidence>
<feature type="compositionally biased region" description="Polar residues" evidence="1">
    <location>
        <begin position="137"/>
        <end position="147"/>
    </location>
</feature>
<evidence type="ECO:0000256" key="1">
    <source>
        <dbReference type="SAM" id="MobiDB-lite"/>
    </source>
</evidence>
<dbReference type="AlphaFoldDB" id="A0AAE1HA38"/>
<proteinExistence type="predicted"/>
<protein>
    <submittedName>
        <fullName evidence="2">Coagulation factor V</fullName>
    </submittedName>
</protein>
<keyword evidence="3" id="KW-1185">Reference proteome</keyword>
<evidence type="ECO:0000313" key="3">
    <source>
        <dbReference type="Proteomes" id="UP001219518"/>
    </source>
</evidence>
<feature type="compositionally biased region" description="Basic and acidic residues" evidence="1">
    <location>
        <begin position="117"/>
        <end position="130"/>
    </location>
</feature>